<evidence type="ECO:0000313" key="3">
    <source>
        <dbReference type="Proteomes" id="UP001552594"/>
    </source>
</evidence>
<name>A0ABV3JRD4_STRON</name>
<feature type="transmembrane region" description="Helical" evidence="1">
    <location>
        <begin position="231"/>
        <end position="254"/>
    </location>
</feature>
<dbReference type="InterPro" id="IPR047724">
    <property type="entry name" value="Streptophobe"/>
</dbReference>
<proteinExistence type="predicted"/>
<dbReference type="EMBL" id="JBFAUK010000002">
    <property type="protein sequence ID" value="MEV5505350.1"/>
    <property type="molecule type" value="Genomic_DNA"/>
</dbReference>
<evidence type="ECO:0000256" key="1">
    <source>
        <dbReference type="SAM" id="Phobius"/>
    </source>
</evidence>
<dbReference type="NCBIfam" id="NF038391">
    <property type="entry name" value="streptophobe"/>
    <property type="match status" value="1"/>
</dbReference>
<feature type="transmembrane region" description="Helical" evidence="1">
    <location>
        <begin position="202"/>
        <end position="225"/>
    </location>
</feature>
<feature type="transmembrane region" description="Helical" evidence="1">
    <location>
        <begin position="12"/>
        <end position="36"/>
    </location>
</feature>
<feature type="transmembrane region" description="Helical" evidence="1">
    <location>
        <begin position="296"/>
        <end position="314"/>
    </location>
</feature>
<keyword evidence="3" id="KW-1185">Reference proteome</keyword>
<gene>
    <name evidence="2" type="ORF">AB0L16_02595</name>
</gene>
<feature type="transmembrane region" description="Helical" evidence="1">
    <location>
        <begin position="76"/>
        <end position="98"/>
    </location>
</feature>
<dbReference type="RefSeq" id="WP_241560936.1">
    <property type="nucleotide sequence ID" value="NZ_JBFAUK010000002.1"/>
</dbReference>
<reference evidence="2 3" key="1">
    <citation type="submission" date="2024-06" db="EMBL/GenBank/DDBJ databases">
        <title>The Natural Products Discovery Center: Release of the First 8490 Sequenced Strains for Exploring Actinobacteria Biosynthetic Diversity.</title>
        <authorList>
            <person name="Kalkreuter E."/>
            <person name="Kautsar S.A."/>
            <person name="Yang D."/>
            <person name="Bader C.D."/>
            <person name="Teijaro C.N."/>
            <person name="Fluegel L."/>
            <person name="Davis C.M."/>
            <person name="Simpson J.R."/>
            <person name="Lauterbach L."/>
            <person name="Steele A.D."/>
            <person name="Gui C."/>
            <person name="Meng S."/>
            <person name="Li G."/>
            <person name="Viehrig K."/>
            <person name="Ye F."/>
            <person name="Su P."/>
            <person name="Kiefer A.F."/>
            <person name="Nichols A."/>
            <person name="Cepeda A.J."/>
            <person name="Yan W."/>
            <person name="Fan B."/>
            <person name="Jiang Y."/>
            <person name="Adhikari A."/>
            <person name="Zheng C.-J."/>
            <person name="Schuster L."/>
            <person name="Cowan T.M."/>
            <person name="Smanski M.J."/>
            <person name="Chevrette M.G."/>
            <person name="De Carvalho L.P.S."/>
            <person name="Shen B."/>
        </authorList>
    </citation>
    <scope>NUCLEOTIDE SEQUENCE [LARGE SCALE GENOMIC DNA]</scope>
    <source>
        <strain evidence="2 3">NPDC052347</strain>
    </source>
</reference>
<keyword evidence="1" id="KW-0472">Membrane</keyword>
<accession>A0ABV3JRD4</accession>
<keyword evidence="1" id="KW-1133">Transmembrane helix</keyword>
<feature type="transmembrane region" description="Helical" evidence="1">
    <location>
        <begin position="160"/>
        <end position="182"/>
    </location>
</feature>
<organism evidence="2 3">
    <name type="scientific">Streptomyces orinoci</name>
    <name type="common">Streptoverticillium orinoci</name>
    <dbReference type="NCBI Taxonomy" id="67339"/>
    <lineage>
        <taxon>Bacteria</taxon>
        <taxon>Bacillati</taxon>
        <taxon>Actinomycetota</taxon>
        <taxon>Actinomycetes</taxon>
        <taxon>Kitasatosporales</taxon>
        <taxon>Streptomycetaceae</taxon>
        <taxon>Streptomyces</taxon>
    </lineage>
</organism>
<protein>
    <submittedName>
        <fullName evidence="2">Streptophobe family protein</fullName>
    </submittedName>
</protein>
<feature type="transmembrane region" description="Helical" evidence="1">
    <location>
        <begin position="110"/>
        <end position="129"/>
    </location>
</feature>
<feature type="transmembrane region" description="Helical" evidence="1">
    <location>
        <begin position="326"/>
        <end position="350"/>
    </location>
</feature>
<sequence>MSQPPPEVRAWGYALVTVVAALAAMVVTGALGLWAAGAGHLPSGAFPGVLAATLVSAVGGTLQLTGGAGFLGRTGATVSVVPLSVTLAGALAAAACFRRGLDAGLRPTGLAVRTAVPWLAALGLITAAARHTFRLSLGGQVLNDIGEALGVTPTVGFRAAVTPTLGFGLLWLLILLGVVALASRRVALPRFLRPARPAVRAVLGLLLGYMALGLLVGVVTLITHGHPAETMAVLLLGLPNLAWLALGIGLGGAWDGQVPHTIGLPMPQALAAVLRAHDGRTATVDLSSLSEQDGRAWVLALAAALTLLLTGYAATTGPRPWRQAVWLAVSLALALLAVGALTGISARYGLSLIGLGDIDAFGSEVTLHARLLRLLGLGALWGLLSGLLCALLPHRVPPAAHTRHPPET</sequence>
<dbReference type="Proteomes" id="UP001552594">
    <property type="component" value="Unassembled WGS sequence"/>
</dbReference>
<evidence type="ECO:0000313" key="2">
    <source>
        <dbReference type="EMBL" id="MEV5505350.1"/>
    </source>
</evidence>
<feature type="transmembrane region" description="Helical" evidence="1">
    <location>
        <begin position="371"/>
        <end position="393"/>
    </location>
</feature>
<comment type="caution">
    <text evidence="2">The sequence shown here is derived from an EMBL/GenBank/DDBJ whole genome shotgun (WGS) entry which is preliminary data.</text>
</comment>
<feature type="transmembrane region" description="Helical" evidence="1">
    <location>
        <begin position="48"/>
        <end position="70"/>
    </location>
</feature>
<keyword evidence="1" id="KW-0812">Transmembrane</keyword>